<sequence>MASPDEIISIDIAQPIRLRPAELAEAVRQAVNEATALAREAVLAGTEDMPGMAQVQSEVARMQRDVLAGYKADMDRITARLDEL</sequence>
<accession>A0A7H0H361</accession>
<evidence type="ECO:0008006" key="3">
    <source>
        <dbReference type="Google" id="ProtNLM"/>
    </source>
</evidence>
<proteinExistence type="predicted"/>
<evidence type="ECO:0000313" key="2">
    <source>
        <dbReference type="Proteomes" id="UP000516117"/>
    </source>
</evidence>
<organism evidence="1 2">
    <name type="scientific">Tessaracoccus defluvii</name>
    <dbReference type="NCBI Taxonomy" id="1285901"/>
    <lineage>
        <taxon>Bacteria</taxon>
        <taxon>Bacillati</taxon>
        <taxon>Actinomycetota</taxon>
        <taxon>Actinomycetes</taxon>
        <taxon>Propionibacteriales</taxon>
        <taxon>Propionibacteriaceae</taxon>
        <taxon>Tessaracoccus</taxon>
    </lineage>
</organism>
<dbReference type="Proteomes" id="UP000516117">
    <property type="component" value="Chromosome"/>
</dbReference>
<reference evidence="1 2" key="1">
    <citation type="submission" date="2020-08" db="EMBL/GenBank/DDBJ databases">
        <title>Genome sequence of Tessaracoccus defluvii JCM 17540T.</title>
        <authorList>
            <person name="Hyun D.-W."/>
            <person name="Bae J.-W."/>
        </authorList>
    </citation>
    <scope>NUCLEOTIDE SEQUENCE [LARGE SCALE GENOMIC DNA]</scope>
    <source>
        <strain evidence="1 2">JCM 17540</strain>
    </source>
</reference>
<dbReference type="AlphaFoldDB" id="A0A7H0H361"/>
<name>A0A7H0H361_9ACTN</name>
<keyword evidence="2" id="KW-1185">Reference proteome</keyword>
<dbReference type="KEGG" id="tdf:H9L22_11905"/>
<dbReference type="EMBL" id="CP060789">
    <property type="protein sequence ID" value="QNP54977.1"/>
    <property type="molecule type" value="Genomic_DNA"/>
</dbReference>
<dbReference type="RefSeq" id="WP_187720113.1">
    <property type="nucleotide sequence ID" value="NZ_CP060789.1"/>
</dbReference>
<gene>
    <name evidence="1" type="ORF">H9L22_11905</name>
</gene>
<evidence type="ECO:0000313" key="1">
    <source>
        <dbReference type="EMBL" id="QNP54977.1"/>
    </source>
</evidence>
<protein>
    <recommendedName>
        <fullName evidence="3">YbaB/EbfC family nucleoid-associated protein</fullName>
    </recommendedName>
</protein>